<keyword evidence="2" id="KW-1185">Reference proteome</keyword>
<dbReference type="AlphaFoldDB" id="A0A3G9INZ5"/>
<reference evidence="1 2" key="1">
    <citation type="submission" date="2018-11" db="EMBL/GenBank/DDBJ databases">
        <title>Complete genome sequence of Paenibacillus baekrokdamisoli strain KCTC 33723.</title>
        <authorList>
            <person name="Kang S.W."/>
            <person name="Lee K.C."/>
            <person name="Kim K.K."/>
            <person name="Kim J.S."/>
            <person name="Kim D.S."/>
            <person name="Ko S.H."/>
            <person name="Yang S.H."/>
            <person name="Lee J.S."/>
        </authorList>
    </citation>
    <scope>NUCLEOTIDE SEQUENCE [LARGE SCALE GENOMIC DNA]</scope>
    <source>
        <strain evidence="1 2">KCTC 33723</strain>
    </source>
</reference>
<proteinExistence type="predicted"/>
<dbReference type="EMBL" id="AP019308">
    <property type="protein sequence ID" value="BBH20066.1"/>
    <property type="molecule type" value="Genomic_DNA"/>
</dbReference>
<name>A0A3G9INZ5_9BACL</name>
<sequence length="51" mass="5854">MKEEESLLELIKKLLRFVARHWVFISSAVIVGVLIVGLIYIGIIWSALRTE</sequence>
<organism evidence="1 2">
    <name type="scientific">Paenibacillus baekrokdamisoli</name>
    <dbReference type="NCBI Taxonomy" id="1712516"/>
    <lineage>
        <taxon>Bacteria</taxon>
        <taxon>Bacillati</taxon>
        <taxon>Bacillota</taxon>
        <taxon>Bacilli</taxon>
        <taxon>Bacillales</taxon>
        <taxon>Paenibacillaceae</taxon>
        <taxon>Paenibacillus</taxon>
    </lineage>
</organism>
<protein>
    <submittedName>
        <fullName evidence="1">Uncharacterized protein</fullName>
    </submittedName>
</protein>
<accession>A0A3G9INZ5</accession>
<dbReference type="KEGG" id="pbk:Back11_14110"/>
<evidence type="ECO:0000313" key="2">
    <source>
        <dbReference type="Proteomes" id="UP000275368"/>
    </source>
</evidence>
<dbReference type="Proteomes" id="UP000275368">
    <property type="component" value="Chromosome"/>
</dbReference>
<gene>
    <name evidence="1" type="ORF">Back11_14110</name>
</gene>
<evidence type="ECO:0000313" key="1">
    <source>
        <dbReference type="EMBL" id="BBH20066.1"/>
    </source>
</evidence>